<dbReference type="InterPro" id="IPR007413">
    <property type="entry name" value="YcjX-like"/>
</dbReference>
<evidence type="ECO:0000313" key="1">
    <source>
        <dbReference type="EMBL" id="QSX31245.1"/>
    </source>
</evidence>
<name>A0A975ALI5_9GAMM</name>
<dbReference type="KEGG" id="scyp:JYB88_06325"/>
<dbReference type="RefSeq" id="WP_207325864.1">
    <property type="nucleotide sequence ID" value="NZ_CP071504.1"/>
</dbReference>
<dbReference type="PANTHER" id="PTHR38605">
    <property type="entry name" value="ATPASE-RELATED"/>
    <property type="match status" value="1"/>
</dbReference>
<dbReference type="EMBL" id="CP071504">
    <property type="protein sequence ID" value="QSX31245.1"/>
    <property type="molecule type" value="Genomic_DNA"/>
</dbReference>
<protein>
    <submittedName>
        <fullName evidence="1">YcjX family protein</fullName>
    </submittedName>
</protein>
<dbReference type="Pfam" id="PF04317">
    <property type="entry name" value="DUF463"/>
    <property type="match status" value="1"/>
</dbReference>
<proteinExistence type="predicted"/>
<organism evidence="1 2">
    <name type="scientific">Shewanella cyperi</name>
    <dbReference type="NCBI Taxonomy" id="2814292"/>
    <lineage>
        <taxon>Bacteria</taxon>
        <taxon>Pseudomonadati</taxon>
        <taxon>Pseudomonadota</taxon>
        <taxon>Gammaproteobacteria</taxon>
        <taxon>Alteromonadales</taxon>
        <taxon>Shewanellaceae</taxon>
        <taxon>Shewanella</taxon>
    </lineage>
</organism>
<gene>
    <name evidence="1" type="ORF">JYB88_06325</name>
</gene>
<evidence type="ECO:0000313" key="2">
    <source>
        <dbReference type="Proteomes" id="UP000663281"/>
    </source>
</evidence>
<dbReference type="Proteomes" id="UP000663281">
    <property type="component" value="Chromosome"/>
</dbReference>
<dbReference type="AlphaFoldDB" id="A0A975ALI5"/>
<keyword evidence="2" id="KW-1185">Reference proteome</keyword>
<dbReference type="PIRSF" id="PIRSF019381">
    <property type="entry name" value="YcjX"/>
    <property type="match status" value="1"/>
</dbReference>
<dbReference type="PANTHER" id="PTHR38605:SF1">
    <property type="entry name" value="ATPASE"/>
    <property type="match status" value="1"/>
</dbReference>
<sequence length="464" mass="51697">MLSEKLESLSRKTQSILARSADRQLRLAVTGLAGAGKTAFITGLVNQLLSAEAGKSLPLWQVCREGRLRGVQRAMQPDLDIASFDYQGAMDSLLAETPTWPESTRNLSEIRLAIRFEPRQGLRAKFSESATLYLDIVDYPGEWLLDLPMLRQDFEHWSASVFDALKHRNSCPELEAFLAAVGALDPEEPADEAKLDAIAVLYRNYLQAAVHQQGYYLAQPGRMLLPGELEGTPLLAFFPLPPGAPMAAGSIREVLTRRYQSYVSKVVKPFFQNHFAGFDRQLVLVDCFTALNRGHSQFNDMSAALNGILESFQFGKSSWFRRLFAPRIDKLLFAASKIDHVSRDQQGHVLSLLRELLSSGEHFARFEGSQVEAMAISAIKATRHGMVNTPEGEVEVVQGRALDSGKAQTLFPGEVPAHLPVADFWQQQGFEFAMFAPPLTGPKGRFEHIRLDHLLDYLLADKLK</sequence>
<accession>A0A975ALI5</accession>
<reference evidence="1 2" key="1">
    <citation type="submission" date="2021-03" db="EMBL/GenBank/DDBJ databases">
        <title>Novel species identification of genus Shewanella.</title>
        <authorList>
            <person name="Liu G."/>
            <person name="Zhang Q."/>
        </authorList>
    </citation>
    <scope>NUCLEOTIDE SEQUENCE [LARGE SCALE GENOMIC DNA]</scope>
    <source>
        <strain evidence="1 2">FJAT-53726</strain>
    </source>
</reference>